<dbReference type="EMBL" id="DQ446442">
    <property type="protein sequence ID" value="ABE65784.1"/>
    <property type="molecule type" value="mRNA"/>
</dbReference>
<proteinExistence type="evidence at transcript level"/>
<reference evidence="1" key="1">
    <citation type="submission" date="2006-03" db="EMBL/GenBank/DDBJ databases">
        <authorList>
            <person name="Underwood B.A."/>
            <person name="Xiao Y."/>
            <person name="Moskal W."/>
            <person name="Monaghan E."/>
            <person name="Wang W."/>
            <person name="Redman J."/>
            <person name="Wu H.C."/>
            <person name="Utterback T."/>
            <person name="Town C.D."/>
        </authorList>
    </citation>
    <scope>NUCLEOTIDE SEQUENCE</scope>
</reference>
<name>Q1PFC1_ARATH</name>
<evidence type="ECO:0000313" key="1">
    <source>
        <dbReference type="EMBL" id="ABE65784.1"/>
    </source>
</evidence>
<dbReference type="AlphaFoldDB" id="Q1PFC1"/>
<accession>Q1PFC1</accession>
<gene>
    <name evidence="1" type="ordered locus">At1g79100</name>
</gene>
<protein>
    <submittedName>
        <fullName evidence="1">Arginine/serine-rich protein-like protein</fullName>
    </submittedName>
</protein>
<sequence>MGDPPLIGRGDYHISQCQYQHYQILKHLPLDHLKHTPSMYSCGFSASAIFALNSTYASPLERLAARSIAS</sequence>
<organism evidence="1">
    <name type="scientific">Arabidopsis thaliana</name>
    <name type="common">Mouse-ear cress</name>
    <dbReference type="NCBI Taxonomy" id="3702"/>
    <lineage>
        <taxon>Eukaryota</taxon>
        <taxon>Viridiplantae</taxon>
        <taxon>Streptophyta</taxon>
        <taxon>Embryophyta</taxon>
        <taxon>Tracheophyta</taxon>
        <taxon>Spermatophyta</taxon>
        <taxon>Magnoliopsida</taxon>
        <taxon>eudicotyledons</taxon>
        <taxon>Gunneridae</taxon>
        <taxon>Pentapetalae</taxon>
        <taxon>rosids</taxon>
        <taxon>malvids</taxon>
        <taxon>Brassicales</taxon>
        <taxon>Brassicaceae</taxon>
        <taxon>Camelineae</taxon>
        <taxon>Arabidopsis</taxon>
    </lineage>
</organism>